<dbReference type="Pfam" id="PF13409">
    <property type="entry name" value="GST_N_2"/>
    <property type="match status" value="1"/>
</dbReference>
<dbReference type="SFLD" id="SFLDG01150">
    <property type="entry name" value="Main.1:_Beta-like"/>
    <property type="match status" value="1"/>
</dbReference>
<dbReference type="SUPFAM" id="SSF52833">
    <property type="entry name" value="Thioredoxin-like"/>
    <property type="match status" value="1"/>
</dbReference>
<dbReference type="InterPro" id="IPR010987">
    <property type="entry name" value="Glutathione-S-Trfase_C-like"/>
</dbReference>
<proteinExistence type="predicted"/>
<dbReference type="PANTHER" id="PTHR44051">
    <property type="entry name" value="GLUTATHIONE S-TRANSFERASE-RELATED"/>
    <property type="match status" value="1"/>
</dbReference>
<dbReference type="InterPro" id="IPR036282">
    <property type="entry name" value="Glutathione-S-Trfase_C_sf"/>
</dbReference>
<dbReference type="InterPro" id="IPR040079">
    <property type="entry name" value="Glutathione_S-Trfase"/>
</dbReference>
<dbReference type="InterPro" id="IPR036249">
    <property type="entry name" value="Thioredoxin-like_sf"/>
</dbReference>
<dbReference type="SFLD" id="SFLDS00019">
    <property type="entry name" value="Glutathione_Transferase_(cytos"/>
    <property type="match status" value="1"/>
</dbReference>
<dbReference type="PROSITE" id="PS50405">
    <property type="entry name" value="GST_CTER"/>
    <property type="match status" value="1"/>
</dbReference>
<feature type="domain" description="GST N-terminal" evidence="1">
    <location>
        <begin position="1"/>
        <end position="81"/>
    </location>
</feature>
<dbReference type="EC" id="2.5.1.18" evidence="3"/>
<organism evidence="3 4">
    <name type="scientific">Mesorhizobium retamae</name>
    <dbReference type="NCBI Taxonomy" id="2912854"/>
    <lineage>
        <taxon>Bacteria</taxon>
        <taxon>Pseudomonadati</taxon>
        <taxon>Pseudomonadota</taxon>
        <taxon>Alphaproteobacteria</taxon>
        <taxon>Hyphomicrobiales</taxon>
        <taxon>Phyllobacteriaceae</taxon>
        <taxon>Mesorhizobium</taxon>
    </lineage>
</organism>
<comment type="caution">
    <text evidence="3">The sequence shown here is derived from an EMBL/GenBank/DDBJ whole genome shotgun (WGS) entry which is preliminary data.</text>
</comment>
<feature type="domain" description="GST C-terminal" evidence="2">
    <location>
        <begin position="87"/>
        <end position="204"/>
    </location>
</feature>
<dbReference type="Gene3D" id="3.40.30.10">
    <property type="entry name" value="Glutaredoxin"/>
    <property type="match status" value="1"/>
</dbReference>
<sequence>MKLYYSPGACSLSPHIVLRELGHDFELEKVDIRAKVTESGGDFRAITPKGYVPALQLANGEVLTEGVAIVQHLADAAGARHLAPEPGTLARTRLVEHLNFLSAEVHKSFGPLFHASSEEAKEAARTKVASRLDLLEQVFADGRDFLMGEGFSVADAYLFTIVSWAQPTGIDLAKWPRVAAFAERVAQRPAVQAAMAAEGLGKAA</sequence>
<accession>A0ABS9QC12</accession>
<dbReference type="InterPro" id="IPR004045">
    <property type="entry name" value="Glutathione_S-Trfase_N"/>
</dbReference>
<gene>
    <name evidence="3" type="primary">gstA</name>
    <name evidence="3" type="ORF">L4923_07960</name>
</gene>
<dbReference type="Gene3D" id="1.20.1050.10">
    <property type="match status" value="1"/>
</dbReference>
<dbReference type="PROSITE" id="PS50404">
    <property type="entry name" value="GST_NTER"/>
    <property type="match status" value="1"/>
</dbReference>
<dbReference type="CDD" id="cd03057">
    <property type="entry name" value="GST_N_Beta"/>
    <property type="match status" value="1"/>
</dbReference>
<dbReference type="EMBL" id="JAKREW010000005">
    <property type="protein sequence ID" value="MCG7504954.1"/>
    <property type="molecule type" value="Genomic_DNA"/>
</dbReference>
<evidence type="ECO:0000313" key="4">
    <source>
        <dbReference type="Proteomes" id="UP001201701"/>
    </source>
</evidence>
<evidence type="ECO:0000259" key="1">
    <source>
        <dbReference type="PROSITE" id="PS50404"/>
    </source>
</evidence>
<dbReference type="SUPFAM" id="SSF47616">
    <property type="entry name" value="GST C-terminal domain-like"/>
    <property type="match status" value="1"/>
</dbReference>
<protein>
    <submittedName>
        <fullName evidence="3">Glutathione transferase GstA</fullName>
        <ecNumber evidence="3">2.5.1.18</ecNumber>
    </submittedName>
</protein>
<dbReference type="Proteomes" id="UP001201701">
    <property type="component" value="Unassembled WGS sequence"/>
</dbReference>
<dbReference type="InterPro" id="IPR004046">
    <property type="entry name" value="GST_C"/>
</dbReference>
<name>A0ABS9QC12_9HYPH</name>
<reference evidence="3 4" key="1">
    <citation type="submission" date="2022-02" db="EMBL/GenBank/DDBJ databases">
        <title>Draft genome sequence of Mezorhizobium retamae strain IRAMC:0171 isolated from Retama raetam nodules.</title>
        <authorList>
            <person name="Bengaied R."/>
            <person name="Sbissi I."/>
            <person name="Huber K."/>
            <person name="Ghodbane F."/>
            <person name="Nouioui I."/>
            <person name="Tarhouni M."/>
            <person name="Gtari M."/>
        </authorList>
    </citation>
    <scope>NUCLEOTIDE SEQUENCE [LARGE SCALE GENOMIC DNA]</scope>
    <source>
        <strain evidence="3 4">IRAMC:0171</strain>
    </source>
</reference>
<dbReference type="Pfam" id="PF00043">
    <property type="entry name" value="GST_C"/>
    <property type="match status" value="1"/>
</dbReference>
<dbReference type="SFLD" id="SFLDG00358">
    <property type="entry name" value="Main_(cytGST)"/>
    <property type="match status" value="1"/>
</dbReference>
<dbReference type="GO" id="GO:0004364">
    <property type="term" value="F:glutathione transferase activity"/>
    <property type="evidence" value="ECO:0007669"/>
    <property type="project" value="UniProtKB-EC"/>
</dbReference>
<dbReference type="RefSeq" id="WP_239363376.1">
    <property type="nucleotide sequence ID" value="NZ_JAKREW010000005.1"/>
</dbReference>
<dbReference type="CDD" id="cd03188">
    <property type="entry name" value="GST_C_Beta"/>
    <property type="match status" value="1"/>
</dbReference>
<dbReference type="NCBIfam" id="NF007831">
    <property type="entry name" value="PRK10542.1"/>
    <property type="match status" value="1"/>
</dbReference>
<evidence type="ECO:0000313" key="3">
    <source>
        <dbReference type="EMBL" id="MCG7504954.1"/>
    </source>
</evidence>
<evidence type="ECO:0000259" key="2">
    <source>
        <dbReference type="PROSITE" id="PS50405"/>
    </source>
</evidence>
<keyword evidence="4" id="KW-1185">Reference proteome</keyword>
<keyword evidence="3" id="KW-0808">Transferase</keyword>
<dbReference type="PANTHER" id="PTHR44051:SF8">
    <property type="entry name" value="GLUTATHIONE S-TRANSFERASE GSTA"/>
    <property type="match status" value="1"/>
</dbReference>